<evidence type="ECO:0000256" key="3">
    <source>
        <dbReference type="ARBA" id="ARBA00022801"/>
    </source>
</evidence>
<comment type="caution">
    <text evidence="6">The sequence shown here is derived from an EMBL/GenBank/DDBJ whole genome shotgun (WGS) entry which is preliminary data.</text>
</comment>
<accession>A0ABW7YPH4</accession>
<evidence type="ECO:0000313" key="7">
    <source>
        <dbReference type="Proteomes" id="UP001612741"/>
    </source>
</evidence>
<feature type="domain" description="AB hydrolase-1" evidence="4">
    <location>
        <begin position="71"/>
        <end position="222"/>
    </location>
</feature>
<dbReference type="RefSeq" id="WP_397080919.1">
    <property type="nucleotide sequence ID" value="NZ_JBITGY010000002.1"/>
</dbReference>
<dbReference type="Pfam" id="PF08386">
    <property type="entry name" value="Abhydrolase_4"/>
    <property type="match status" value="1"/>
</dbReference>
<evidence type="ECO:0000256" key="2">
    <source>
        <dbReference type="ARBA" id="ARBA00022729"/>
    </source>
</evidence>
<dbReference type="PANTHER" id="PTHR43248:SF29">
    <property type="entry name" value="TRIPEPTIDYL AMINOPEPTIDASE"/>
    <property type="match status" value="1"/>
</dbReference>
<evidence type="ECO:0000313" key="6">
    <source>
        <dbReference type="EMBL" id="MFI6497812.1"/>
    </source>
</evidence>
<evidence type="ECO:0000259" key="5">
    <source>
        <dbReference type="Pfam" id="PF08386"/>
    </source>
</evidence>
<feature type="domain" description="Peptidase S33 tripeptidyl aminopeptidase-like C-terminal" evidence="5">
    <location>
        <begin position="466"/>
        <end position="566"/>
    </location>
</feature>
<keyword evidence="7" id="KW-1185">Reference proteome</keyword>
<sequence length="577" mass="62409">MWTTAIGTALLTLTTTLAPLPAGVRWASDCTAGPPYQCATLTVPLDHDAPDGPRIDLRLIRRPAAGARIGTLFLHSGGPGEALTDTLPKLYARIPAAVRERFDVVGFDQRGVGQSTAVQCFDTLADQQRVLASIPAGFPLGRAEERATEAAYLRFAAACRERAGDLLPHMSTANTARDLDLIRQALGEPTLTYYGLSYGTFLGATYANLFPGRIRAMVLDAVLEPVAYTTGRGGEGRRLSTALRLGEDVERRRVFNRFLDLCAEAGPSRCPFAAPPNPLPNPRPAEAGRAEPGLGEARRVGTRRIETARAGKRRIAARVEAARVETRRIAARVEAARVEAARVETRRKYAELTARLAEGPIRAGDEVFTRATAMAAVAQAMDVVEPLPGYVDHGWPQAARLLQTLWLARDTPIPAAPRQKAPGQNPADRYAGLEQAGAVVCAETDRPAPATFPGQAEWAARRSGDFGRLATWRLAPCSVWPTMDADRYTGPWNRRTAAPILVMSTTHDPADPYRNARRLTRELSRARLLTVDGYGHGVILNPSTCADRHQTAYLINGTLPPEGAVCTQDAAPFQGLR</sequence>
<dbReference type="InterPro" id="IPR051601">
    <property type="entry name" value="Serine_prot/Carboxylest_S33"/>
</dbReference>
<name>A0ABW7YPH4_9ACTN</name>
<comment type="similarity">
    <text evidence="1">Belongs to the peptidase S33 family.</text>
</comment>
<dbReference type="EMBL" id="JBITGY010000002">
    <property type="protein sequence ID" value="MFI6497812.1"/>
    <property type="molecule type" value="Genomic_DNA"/>
</dbReference>
<dbReference type="GO" id="GO:0016787">
    <property type="term" value="F:hydrolase activity"/>
    <property type="evidence" value="ECO:0007669"/>
    <property type="project" value="UniProtKB-KW"/>
</dbReference>
<dbReference type="Pfam" id="PF00561">
    <property type="entry name" value="Abhydrolase_1"/>
    <property type="match status" value="1"/>
</dbReference>
<dbReference type="Proteomes" id="UP001612741">
    <property type="component" value="Unassembled WGS sequence"/>
</dbReference>
<keyword evidence="2" id="KW-0732">Signal</keyword>
<dbReference type="InterPro" id="IPR000073">
    <property type="entry name" value="AB_hydrolase_1"/>
</dbReference>
<evidence type="ECO:0000256" key="1">
    <source>
        <dbReference type="ARBA" id="ARBA00010088"/>
    </source>
</evidence>
<gene>
    <name evidence="6" type="ORF">ACIBG2_10520</name>
</gene>
<dbReference type="InterPro" id="IPR029058">
    <property type="entry name" value="AB_hydrolase_fold"/>
</dbReference>
<dbReference type="SUPFAM" id="SSF53474">
    <property type="entry name" value="alpha/beta-Hydrolases"/>
    <property type="match status" value="1"/>
</dbReference>
<reference evidence="6 7" key="1">
    <citation type="submission" date="2024-10" db="EMBL/GenBank/DDBJ databases">
        <title>The Natural Products Discovery Center: Release of the First 8490 Sequenced Strains for Exploring Actinobacteria Biosynthetic Diversity.</title>
        <authorList>
            <person name="Kalkreuter E."/>
            <person name="Kautsar S.A."/>
            <person name="Yang D."/>
            <person name="Bader C.D."/>
            <person name="Teijaro C.N."/>
            <person name="Fluegel L."/>
            <person name="Davis C.M."/>
            <person name="Simpson J.R."/>
            <person name="Lauterbach L."/>
            <person name="Steele A.D."/>
            <person name="Gui C."/>
            <person name="Meng S."/>
            <person name="Li G."/>
            <person name="Viehrig K."/>
            <person name="Ye F."/>
            <person name="Su P."/>
            <person name="Kiefer A.F."/>
            <person name="Nichols A."/>
            <person name="Cepeda A.J."/>
            <person name="Yan W."/>
            <person name="Fan B."/>
            <person name="Jiang Y."/>
            <person name="Adhikari A."/>
            <person name="Zheng C.-J."/>
            <person name="Schuster L."/>
            <person name="Cowan T.M."/>
            <person name="Smanski M.J."/>
            <person name="Chevrette M.G."/>
            <person name="De Carvalho L.P.S."/>
            <person name="Shen B."/>
        </authorList>
    </citation>
    <scope>NUCLEOTIDE SEQUENCE [LARGE SCALE GENOMIC DNA]</scope>
    <source>
        <strain evidence="6 7">NPDC050545</strain>
    </source>
</reference>
<evidence type="ECO:0000259" key="4">
    <source>
        <dbReference type="Pfam" id="PF00561"/>
    </source>
</evidence>
<organism evidence="6 7">
    <name type="scientific">Nonomuraea typhae</name>
    <dbReference type="NCBI Taxonomy" id="2603600"/>
    <lineage>
        <taxon>Bacteria</taxon>
        <taxon>Bacillati</taxon>
        <taxon>Actinomycetota</taxon>
        <taxon>Actinomycetes</taxon>
        <taxon>Streptosporangiales</taxon>
        <taxon>Streptosporangiaceae</taxon>
        <taxon>Nonomuraea</taxon>
    </lineage>
</organism>
<dbReference type="Gene3D" id="3.40.50.1820">
    <property type="entry name" value="alpha/beta hydrolase"/>
    <property type="match status" value="2"/>
</dbReference>
<dbReference type="InterPro" id="IPR013595">
    <property type="entry name" value="Pept_S33_TAP-like_C"/>
</dbReference>
<keyword evidence="3 6" id="KW-0378">Hydrolase</keyword>
<protein>
    <submittedName>
        <fullName evidence="6">Alpha/beta hydrolase</fullName>
    </submittedName>
</protein>
<dbReference type="PANTHER" id="PTHR43248">
    <property type="entry name" value="2-SUCCINYL-6-HYDROXY-2,4-CYCLOHEXADIENE-1-CARBOXYLATE SYNTHASE"/>
    <property type="match status" value="1"/>
</dbReference>
<proteinExistence type="inferred from homology"/>